<evidence type="ECO:0000256" key="13">
    <source>
        <dbReference type="ARBA" id="ARBA00046149"/>
    </source>
</evidence>
<evidence type="ECO:0000256" key="4">
    <source>
        <dbReference type="ARBA" id="ARBA00009636"/>
    </source>
</evidence>
<evidence type="ECO:0000256" key="8">
    <source>
        <dbReference type="ARBA" id="ARBA00022794"/>
    </source>
</evidence>
<evidence type="ECO:0000256" key="7">
    <source>
        <dbReference type="ARBA" id="ARBA00022741"/>
    </source>
</evidence>
<keyword evidence="17" id="KW-1185">Reference proteome</keyword>
<dbReference type="AlphaFoldDB" id="A9V3K7"/>
<dbReference type="RefSeq" id="XP_001747462.1">
    <property type="nucleotide sequence ID" value="XM_001747410.1"/>
</dbReference>
<keyword evidence="6 14" id="KW-0493">Microtubule</keyword>
<dbReference type="GO" id="GO:0005525">
    <property type="term" value="F:GTP binding"/>
    <property type="evidence" value="ECO:0000318"/>
    <property type="project" value="GO_Central"/>
</dbReference>
<dbReference type="SUPFAM" id="SSF52490">
    <property type="entry name" value="Tubulin nucleotide-binding domain-like"/>
    <property type="match status" value="1"/>
</dbReference>
<dbReference type="PRINTS" id="PR01161">
    <property type="entry name" value="TUBULIN"/>
</dbReference>
<dbReference type="SUPFAM" id="SSF55307">
    <property type="entry name" value="Tubulin C-terminal domain-like"/>
    <property type="match status" value="1"/>
</dbReference>
<dbReference type="InterPro" id="IPR008280">
    <property type="entry name" value="Tub_FtsZ_C"/>
</dbReference>
<evidence type="ECO:0000256" key="12">
    <source>
        <dbReference type="ARBA" id="ARBA00030594"/>
    </source>
</evidence>
<feature type="domain" description="Tubulin/FtsZ GTPase" evidence="15">
    <location>
        <begin position="41"/>
        <end position="237"/>
    </location>
</feature>
<dbReference type="PROSITE" id="PS00227">
    <property type="entry name" value="TUBULIN"/>
    <property type="match status" value="1"/>
</dbReference>
<evidence type="ECO:0000313" key="16">
    <source>
        <dbReference type="EMBL" id="EDQ87929.1"/>
    </source>
</evidence>
<dbReference type="GO" id="GO:0005874">
    <property type="term" value="C:microtubule"/>
    <property type="evidence" value="ECO:0000318"/>
    <property type="project" value="GO_Central"/>
</dbReference>
<dbReference type="GO" id="GO:0000226">
    <property type="term" value="P:microtubule cytoskeleton organization"/>
    <property type="evidence" value="ECO:0000318"/>
    <property type="project" value="GO_Central"/>
</dbReference>
<dbReference type="InterPro" id="IPR017975">
    <property type="entry name" value="Tubulin_CS"/>
</dbReference>
<evidence type="ECO:0000256" key="14">
    <source>
        <dbReference type="RuleBase" id="RU000352"/>
    </source>
</evidence>
<comment type="subcellular location">
    <subcellularLocation>
        <location evidence="3">Cell projection</location>
        <location evidence="3">Cilium</location>
    </subcellularLocation>
    <subcellularLocation>
        <location evidence="1">Cytoplasm</location>
        <location evidence="1">Cytoskeleton</location>
        <location evidence="1">Microtubule organizing center</location>
        <location evidence="1">Centrosome</location>
        <location evidence="1">Centriole</location>
    </subcellularLocation>
    <subcellularLocation>
        <location evidence="2">Nucleus</location>
    </subcellularLocation>
</comment>
<comment type="similarity">
    <text evidence="4 14">Belongs to the tubulin family.</text>
</comment>
<dbReference type="InterPro" id="IPR036525">
    <property type="entry name" value="Tubulin/FtsZ_GTPase_sf"/>
</dbReference>
<evidence type="ECO:0000256" key="3">
    <source>
        <dbReference type="ARBA" id="ARBA00004138"/>
    </source>
</evidence>
<dbReference type="InterPro" id="IPR002967">
    <property type="entry name" value="Delta_tubulin"/>
</dbReference>
<dbReference type="GO" id="GO:0000278">
    <property type="term" value="P:mitotic cell cycle"/>
    <property type="evidence" value="ECO:0000318"/>
    <property type="project" value="GO_Central"/>
</dbReference>
<dbReference type="GO" id="GO:0005737">
    <property type="term" value="C:cytoplasm"/>
    <property type="evidence" value="ECO:0000318"/>
    <property type="project" value="GO_Central"/>
</dbReference>
<evidence type="ECO:0000313" key="17">
    <source>
        <dbReference type="Proteomes" id="UP000001357"/>
    </source>
</evidence>
<evidence type="ECO:0000256" key="10">
    <source>
        <dbReference type="ARBA" id="ARBA00023242"/>
    </source>
</evidence>
<dbReference type="InterPro" id="IPR003008">
    <property type="entry name" value="Tubulin_FtsZ_GTPase"/>
</dbReference>
<keyword evidence="8" id="KW-0970">Cilium biogenesis/degradation</keyword>
<dbReference type="GeneID" id="5892610"/>
<evidence type="ECO:0000256" key="2">
    <source>
        <dbReference type="ARBA" id="ARBA00004123"/>
    </source>
</evidence>
<protein>
    <recommendedName>
        <fullName evidence="5">Tubulin delta chain</fullName>
    </recommendedName>
    <alternativeName>
        <fullName evidence="12">Delta-tubulin</fullName>
    </alternativeName>
</protein>
<keyword evidence="9 14" id="KW-0342">GTP-binding</keyword>
<dbReference type="GO" id="GO:0005634">
    <property type="term" value="C:nucleus"/>
    <property type="evidence" value="ECO:0007669"/>
    <property type="project" value="UniProtKB-SubCell"/>
</dbReference>
<reference evidence="16 17" key="1">
    <citation type="journal article" date="2008" name="Nature">
        <title>The genome of the choanoflagellate Monosiga brevicollis and the origin of metazoans.</title>
        <authorList>
            <consortium name="JGI Sequencing"/>
            <person name="King N."/>
            <person name="Westbrook M.J."/>
            <person name="Young S.L."/>
            <person name="Kuo A."/>
            <person name="Abedin M."/>
            <person name="Chapman J."/>
            <person name="Fairclough S."/>
            <person name="Hellsten U."/>
            <person name="Isogai Y."/>
            <person name="Letunic I."/>
            <person name="Marr M."/>
            <person name="Pincus D."/>
            <person name="Putnam N."/>
            <person name="Rokas A."/>
            <person name="Wright K.J."/>
            <person name="Zuzow R."/>
            <person name="Dirks W."/>
            <person name="Good M."/>
            <person name="Goodstein D."/>
            <person name="Lemons D."/>
            <person name="Li W."/>
            <person name="Lyons J.B."/>
            <person name="Morris A."/>
            <person name="Nichols S."/>
            <person name="Richter D.J."/>
            <person name="Salamov A."/>
            <person name="Bork P."/>
            <person name="Lim W.A."/>
            <person name="Manning G."/>
            <person name="Miller W.T."/>
            <person name="McGinnis W."/>
            <person name="Shapiro H."/>
            <person name="Tjian R."/>
            <person name="Grigoriev I.V."/>
            <person name="Rokhsar D."/>
        </authorList>
    </citation>
    <scope>NUCLEOTIDE SEQUENCE [LARGE SCALE GENOMIC DNA]</scope>
    <source>
        <strain evidence="17">MX1 / ATCC 50154</strain>
    </source>
</reference>
<sequence>MATISLQIGQAGNQVGYAVLERLAHEFDCPDSHFRPVQNARASAIRSGQHRARAVVMDSEPKVVRMLNESTLRLPWCYSKRQTMCEQRGAGNNWANGYMRYGHEYHEFSLDAIRREAEAADRVDAFQVYSSVAGGTGSGLGARVTELVREAYPKSALTNMIVLPYMTGEVIVQFYNAVLSLSHLTTASDAIFLLRNDDAHRVAQSSYKLKTVTMDALNNVYANDLAHALGPSRAAAGADCGLLDPSLLSQAQRVAHLVPHPDYKLLTTHSIPQMPESYQAFSRYDWSSLTTTARAMALADSPVEEGFNRRLKPAPGPVPGDLNQQVAPARGATSLATLVTLRGDQLGTANCSAFWEEGLYSAWAPSPVLVAGSTLAFGGHAKSVSTVLNGSRNAMFLDAALERTQRMFSKRAYVHQYEAFGLQATDIENAMLICEQVVASYAGL</sequence>
<dbReference type="Proteomes" id="UP000001357">
    <property type="component" value="Unassembled WGS sequence"/>
</dbReference>
<dbReference type="GO" id="GO:0005814">
    <property type="term" value="C:centriole"/>
    <property type="evidence" value="ECO:0007669"/>
    <property type="project" value="UniProtKB-SubCell"/>
</dbReference>
<dbReference type="InterPro" id="IPR000217">
    <property type="entry name" value="Tubulin"/>
</dbReference>
<evidence type="ECO:0000259" key="15">
    <source>
        <dbReference type="SMART" id="SM00864"/>
    </source>
</evidence>
<evidence type="ECO:0000256" key="6">
    <source>
        <dbReference type="ARBA" id="ARBA00022701"/>
    </source>
</evidence>
<evidence type="ECO:0000256" key="9">
    <source>
        <dbReference type="ARBA" id="ARBA00023134"/>
    </source>
</evidence>
<keyword evidence="11" id="KW-0966">Cell projection</keyword>
<dbReference type="Pfam" id="PF00091">
    <property type="entry name" value="Tubulin"/>
    <property type="match status" value="1"/>
</dbReference>
<dbReference type="CDD" id="cd02189">
    <property type="entry name" value="delta_zeta_tubulin-like"/>
    <property type="match status" value="1"/>
</dbReference>
<dbReference type="FunCoup" id="A9V3K7">
    <property type="interactions" value="349"/>
</dbReference>
<dbReference type="Gene3D" id="3.40.50.1440">
    <property type="entry name" value="Tubulin/FtsZ, GTPase domain"/>
    <property type="match status" value="1"/>
</dbReference>
<dbReference type="InParanoid" id="A9V3K7"/>
<dbReference type="GO" id="GO:0005929">
    <property type="term" value="C:cilium"/>
    <property type="evidence" value="ECO:0007669"/>
    <property type="project" value="UniProtKB-SubCell"/>
</dbReference>
<dbReference type="EMBL" id="CH991557">
    <property type="protein sequence ID" value="EDQ87929.1"/>
    <property type="molecule type" value="Genomic_DNA"/>
</dbReference>
<keyword evidence="10" id="KW-0539">Nucleus</keyword>
<dbReference type="STRING" id="81824.A9V3K7"/>
<evidence type="ECO:0000256" key="5">
    <source>
        <dbReference type="ARBA" id="ARBA00014184"/>
    </source>
</evidence>
<name>A9V3K7_MONBE</name>
<dbReference type="KEGG" id="mbr:MONBRDRAFT_33187"/>
<dbReference type="SMART" id="SM00864">
    <property type="entry name" value="Tubulin"/>
    <property type="match status" value="1"/>
</dbReference>
<dbReference type="PANTHER" id="PTHR11588">
    <property type="entry name" value="TUBULIN"/>
    <property type="match status" value="1"/>
</dbReference>
<evidence type="ECO:0000256" key="11">
    <source>
        <dbReference type="ARBA" id="ARBA00023273"/>
    </source>
</evidence>
<proteinExistence type="inferred from homology"/>
<evidence type="ECO:0000256" key="1">
    <source>
        <dbReference type="ARBA" id="ARBA00004114"/>
    </source>
</evidence>
<dbReference type="GO" id="GO:0030030">
    <property type="term" value="P:cell projection organization"/>
    <property type="evidence" value="ECO:0007669"/>
    <property type="project" value="UniProtKB-KW"/>
</dbReference>
<dbReference type="GO" id="GO:0005200">
    <property type="term" value="F:structural constituent of cytoskeleton"/>
    <property type="evidence" value="ECO:0000318"/>
    <property type="project" value="GO_Central"/>
</dbReference>
<keyword evidence="7 14" id="KW-0547">Nucleotide-binding</keyword>
<dbReference type="eggNOG" id="KOG1374">
    <property type="taxonomic scope" value="Eukaryota"/>
</dbReference>
<gene>
    <name evidence="16" type="ORF">MONBRDRAFT_33187</name>
</gene>
<organism evidence="16 17">
    <name type="scientific">Monosiga brevicollis</name>
    <name type="common">Choanoflagellate</name>
    <dbReference type="NCBI Taxonomy" id="81824"/>
    <lineage>
        <taxon>Eukaryota</taxon>
        <taxon>Choanoflagellata</taxon>
        <taxon>Craspedida</taxon>
        <taxon>Salpingoecidae</taxon>
        <taxon>Monosiga</taxon>
    </lineage>
</organism>
<accession>A9V3K7</accession>
<comment type="function">
    <text evidence="13">Acts as a positive regulator of hedgehog signaling and regulates ciliary function.</text>
</comment>
<dbReference type="OMA" id="WNSYKCA"/>
<dbReference type="PRINTS" id="PR01224">
    <property type="entry name" value="DELTATUBULIN"/>
</dbReference>